<dbReference type="GO" id="GO:0010387">
    <property type="term" value="P:COP9 signalosome assembly"/>
    <property type="evidence" value="ECO:0007669"/>
    <property type="project" value="InterPro"/>
</dbReference>
<dbReference type="InterPro" id="IPR033464">
    <property type="entry name" value="CSN8_PSD8_EIF3K"/>
</dbReference>
<comment type="similarity">
    <text evidence="3">Belongs to the CSN8 family.</text>
</comment>
<sequence>MPFTEIAKLIASKNFKSILDYCQQQEIESKNIELIKSYYGVYLLSYLINNDIINAKHLWKRISNDLKQSNQQLKNIYTIIKSISQANPTITYTALSINLGDDYTPFITTLKENFQQRTFELISNAYSSITVSDCSSYLGISPDDTIQFTTSKGWEHDKASNTLKPIPIHKQITGLPTGGQQIRSLTNYVLFLEKST</sequence>
<evidence type="ECO:0000256" key="5">
    <source>
        <dbReference type="ARBA" id="ARBA00022490"/>
    </source>
</evidence>
<evidence type="ECO:0000313" key="9">
    <source>
        <dbReference type="EMBL" id="KAK5577608.1"/>
    </source>
</evidence>
<evidence type="ECO:0000256" key="1">
    <source>
        <dbReference type="ARBA" id="ARBA00004123"/>
    </source>
</evidence>
<dbReference type="InterPro" id="IPR000717">
    <property type="entry name" value="PCI_dom"/>
</dbReference>
<dbReference type="PROSITE" id="PS50250">
    <property type="entry name" value="PCI"/>
    <property type="match status" value="1"/>
</dbReference>
<dbReference type="GO" id="GO:0005737">
    <property type="term" value="C:cytoplasm"/>
    <property type="evidence" value="ECO:0007669"/>
    <property type="project" value="UniProtKB-SubCell"/>
</dbReference>
<proteinExistence type="inferred from homology"/>
<organism evidence="9 10">
    <name type="scientific">Dictyostelium firmibasis</name>
    <dbReference type="NCBI Taxonomy" id="79012"/>
    <lineage>
        <taxon>Eukaryota</taxon>
        <taxon>Amoebozoa</taxon>
        <taxon>Evosea</taxon>
        <taxon>Eumycetozoa</taxon>
        <taxon>Dictyostelia</taxon>
        <taxon>Dictyosteliales</taxon>
        <taxon>Dictyosteliaceae</taxon>
        <taxon>Dictyostelium</taxon>
    </lineage>
</organism>
<protein>
    <recommendedName>
        <fullName evidence="4">COP9 signalosome complex subunit 8</fullName>
    </recommendedName>
</protein>
<dbReference type="Pfam" id="PF10075">
    <property type="entry name" value="CSN8_PSD8_EIF3K"/>
    <property type="match status" value="1"/>
</dbReference>
<dbReference type="Gene3D" id="1.25.40.990">
    <property type="match status" value="1"/>
</dbReference>
<evidence type="ECO:0000256" key="6">
    <source>
        <dbReference type="ARBA" id="ARBA00022790"/>
    </source>
</evidence>
<evidence type="ECO:0000313" key="10">
    <source>
        <dbReference type="Proteomes" id="UP001344447"/>
    </source>
</evidence>
<evidence type="ECO:0000259" key="8">
    <source>
        <dbReference type="PROSITE" id="PS50250"/>
    </source>
</evidence>
<keyword evidence="7" id="KW-0539">Nucleus</keyword>
<dbReference type="PANTHER" id="PTHR13339:SF0">
    <property type="entry name" value="COP9 SIGNALOSOME COMPLEX SUBUNIT 8"/>
    <property type="match status" value="1"/>
</dbReference>
<evidence type="ECO:0000256" key="7">
    <source>
        <dbReference type="ARBA" id="ARBA00023242"/>
    </source>
</evidence>
<dbReference type="Proteomes" id="UP001344447">
    <property type="component" value="Unassembled WGS sequence"/>
</dbReference>
<name>A0AAN7U9G7_9MYCE</name>
<comment type="subcellular location">
    <subcellularLocation>
        <location evidence="2">Cytoplasm</location>
    </subcellularLocation>
    <subcellularLocation>
        <location evidence="1">Nucleus</location>
    </subcellularLocation>
</comment>
<keyword evidence="5" id="KW-0963">Cytoplasm</keyword>
<feature type="domain" description="PCI" evidence="8">
    <location>
        <begin position="10"/>
        <end position="177"/>
    </location>
</feature>
<reference evidence="9 10" key="1">
    <citation type="submission" date="2023-11" db="EMBL/GenBank/DDBJ databases">
        <title>Dfirmibasis_genome.</title>
        <authorList>
            <person name="Edelbroek B."/>
            <person name="Kjellin J."/>
            <person name="Jerlstrom-Hultqvist J."/>
            <person name="Soderbom F."/>
        </authorList>
    </citation>
    <scope>NUCLEOTIDE SEQUENCE [LARGE SCALE GENOMIC DNA]</scope>
    <source>
        <strain evidence="9 10">TNS-C-14</strain>
    </source>
</reference>
<keyword evidence="10" id="KW-1185">Reference proteome</keyword>
<dbReference type="AlphaFoldDB" id="A0AAN7U9G7"/>
<dbReference type="PANTHER" id="PTHR13339">
    <property type="entry name" value="COP9 SIGNALOSOME COMPLEX SUBUNIT 8"/>
    <property type="match status" value="1"/>
</dbReference>
<keyword evidence="6" id="KW-0736">Signalosome</keyword>
<evidence type="ECO:0000256" key="3">
    <source>
        <dbReference type="ARBA" id="ARBA00008252"/>
    </source>
</evidence>
<evidence type="ECO:0000256" key="2">
    <source>
        <dbReference type="ARBA" id="ARBA00004496"/>
    </source>
</evidence>
<dbReference type="EMBL" id="JAVFKY010000004">
    <property type="protein sequence ID" value="KAK5577608.1"/>
    <property type="molecule type" value="Genomic_DNA"/>
</dbReference>
<dbReference type="GO" id="GO:0000338">
    <property type="term" value="P:protein deneddylation"/>
    <property type="evidence" value="ECO:0007669"/>
    <property type="project" value="InterPro"/>
</dbReference>
<dbReference type="InterPro" id="IPR033205">
    <property type="entry name" value="COP9_CSN8"/>
</dbReference>
<gene>
    <name evidence="9" type="ORF">RB653_002551</name>
</gene>
<dbReference type="GO" id="GO:0008180">
    <property type="term" value="C:COP9 signalosome"/>
    <property type="evidence" value="ECO:0007669"/>
    <property type="project" value="UniProtKB-KW"/>
</dbReference>
<accession>A0AAN7U9G7</accession>
<comment type="caution">
    <text evidence="9">The sequence shown here is derived from an EMBL/GenBank/DDBJ whole genome shotgun (WGS) entry which is preliminary data.</text>
</comment>
<evidence type="ECO:0000256" key="4">
    <source>
        <dbReference type="ARBA" id="ARBA00014875"/>
    </source>
</evidence>